<dbReference type="AlphaFoldDB" id="A0A1G2T3G9"/>
<dbReference type="EMBL" id="MHVJ01000005">
    <property type="protein sequence ID" value="OHA91836.1"/>
    <property type="molecule type" value="Genomic_DNA"/>
</dbReference>
<gene>
    <name evidence="1" type="ORF">A2758_03365</name>
</gene>
<proteinExistence type="predicted"/>
<dbReference type="Proteomes" id="UP000178612">
    <property type="component" value="Unassembled WGS sequence"/>
</dbReference>
<comment type="caution">
    <text evidence="1">The sequence shown here is derived from an EMBL/GenBank/DDBJ whole genome shotgun (WGS) entry which is preliminary data.</text>
</comment>
<evidence type="ECO:0000313" key="2">
    <source>
        <dbReference type="Proteomes" id="UP000178612"/>
    </source>
</evidence>
<organism evidence="1 2">
    <name type="scientific">Candidatus Zambryskibacteria bacterium RIFCSPHIGHO2_01_FULL_49_18</name>
    <dbReference type="NCBI Taxonomy" id="1802740"/>
    <lineage>
        <taxon>Bacteria</taxon>
        <taxon>Candidatus Zambryskiibacteriota</taxon>
    </lineage>
</organism>
<reference evidence="1 2" key="1">
    <citation type="journal article" date="2016" name="Nat. Commun.">
        <title>Thousands of microbial genomes shed light on interconnected biogeochemical processes in an aquifer system.</title>
        <authorList>
            <person name="Anantharaman K."/>
            <person name="Brown C.T."/>
            <person name="Hug L.A."/>
            <person name="Sharon I."/>
            <person name="Castelle C.J."/>
            <person name="Probst A.J."/>
            <person name="Thomas B.C."/>
            <person name="Singh A."/>
            <person name="Wilkins M.J."/>
            <person name="Karaoz U."/>
            <person name="Brodie E.L."/>
            <person name="Williams K.H."/>
            <person name="Hubbard S.S."/>
            <person name="Banfield J.F."/>
        </authorList>
    </citation>
    <scope>NUCLEOTIDE SEQUENCE [LARGE SCALE GENOMIC DNA]</scope>
</reference>
<name>A0A1G2T3G9_9BACT</name>
<evidence type="ECO:0000313" key="1">
    <source>
        <dbReference type="EMBL" id="OHA91836.1"/>
    </source>
</evidence>
<sequence>MDKALTKEEQRQLENWTLQTEAGEMAQVHDLVENCNISFQFAKTHSVYLKDWEKTKERMENNLRRGVLPPGVSANLNRAIIDATDKIMQKKLANVRTAFQMKFGESIYNYLGKDGKTKGLFSGLFG</sequence>
<protein>
    <submittedName>
        <fullName evidence="1">Uncharacterized protein</fullName>
    </submittedName>
</protein>
<accession>A0A1G2T3G9</accession>